<evidence type="ECO:0000313" key="1">
    <source>
        <dbReference type="EMBL" id="KRH94787.1"/>
    </source>
</evidence>
<accession>A0A0R0LZW1</accession>
<comment type="caution">
    <text evidence="1">The sequence shown here is derived from an EMBL/GenBank/DDBJ whole genome shotgun (WGS) entry which is preliminary data.</text>
</comment>
<organism evidence="1 2">
    <name type="scientific">Pseudoloma neurophilia</name>
    <dbReference type="NCBI Taxonomy" id="146866"/>
    <lineage>
        <taxon>Eukaryota</taxon>
        <taxon>Fungi</taxon>
        <taxon>Fungi incertae sedis</taxon>
        <taxon>Microsporidia</taxon>
        <taxon>Pseudoloma</taxon>
    </lineage>
</organism>
<dbReference type="VEuPathDB" id="MicrosporidiaDB:M153_1470001674"/>
<proteinExistence type="predicted"/>
<gene>
    <name evidence="1" type="ORF">M153_1470001674</name>
</gene>
<protein>
    <submittedName>
        <fullName evidence="1">Uncharacterized protein</fullName>
    </submittedName>
</protein>
<dbReference type="AlphaFoldDB" id="A0A0R0LZW1"/>
<keyword evidence="2" id="KW-1185">Reference proteome</keyword>
<name>A0A0R0LZW1_9MICR</name>
<sequence>MERNSGIPNHIIFTPLNKKQKILKKIITEKSQKNKFLIHFLVSSTNLQFFAEMEEDNLKNQISKEKESSCFEGGIDQSKKKIRYILPGPLESITLQSEELIQKIKKNTPRQNFFSCSTEKNFIFWGYSAEH</sequence>
<dbReference type="Proteomes" id="UP000051530">
    <property type="component" value="Unassembled WGS sequence"/>
</dbReference>
<reference evidence="1 2" key="1">
    <citation type="submission" date="2015-07" db="EMBL/GenBank/DDBJ databases">
        <title>The genome of Pseudoloma neurophilia, a relevant intracellular parasite of the zebrafish.</title>
        <authorList>
            <person name="Ndikumana S."/>
            <person name="Pelin A."/>
            <person name="Sanders J."/>
            <person name="Corradi N."/>
        </authorList>
    </citation>
    <scope>NUCLEOTIDE SEQUENCE [LARGE SCALE GENOMIC DNA]</scope>
    <source>
        <strain evidence="1 2">MK1</strain>
    </source>
</reference>
<evidence type="ECO:0000313" key="2">
    <source>
        <dbReference type="Proteomes" id="UP000051530"/>
    </source>
</evidence>
<dbReference type="EMBL" id="LGUB01000031">
    <property type="protein sequence ID" value="KRH94787.1"/>
    <property type="molecule type" value="Genomic_DNA"/>
</dbReference>